<reference evidence="2 3" key="1">
    <citation type="submission" date="2017-06" db="EMBL/GenBank/DDBJ databases">
        <title>Ant-infecting Ophiocordyceps genomes reveal a high diversity of potential behavioral manipulation genes and a possible major role for enterotoxins.</title>
        <authorList>
            <person name="De Bekker C."/>
            <person name="Evans H.C."/>
            <person name="Brachmann A."/>
            <person name="Hughes D.P."/>
        </authorList>
    </citation>
    <scope>NUCLEOTIDE SEQUENCE [LARGE SCALE GENOMIC DNA]</scope>
    <source>
        <strain evidence="2 3">Map16</strain>
    </source>
</reference>
<sequence length="117" mass="12402">MAQSALRCSAADLSRPASGSLADEARYPTAAEVRRGFRQPITKRAAGLGASSSRVEGRSSDGRESRREAMAREAPPSRGWEWPAGLGWRGLGGKGGDGDGMRLGGLDARYHGMVRVM</sequence>
<organism evidence="2 3">
    <name type="scientific">Ophiocordyceps camponoti-rufipedis</name>
    <dbReference type="NCBI Taxonomy" id="2004952"/>
    <lineage>
        <taxon>Eukaryota</taxon>
        <taxon>Fungi</taxon>
        <taxon>Dikarya</taxon>
        <taxon>Ascomycota</taxon>
        <taxon>Pezizomycotina</taxon>
        <taxon>Sordariomycetes</taxon>
        <taxon>Hypocreomycetidae</taxon>
        <taxon>Hypocreales</taxon>
        <taxon>Ophiocordycipitaceae</taxon>
        <taxon>Ophiocordyceps</taxon>
    </lineage>
</organism>
<feature type="region of interest" description="Disordered" evidence="1">
    <location>
        <begin position="1"/>
        <end position="26"/>
    </location>
</feature>
<comment type="caution">
    <text evidence="2">The sequence shown here is derived from an EMBL/GenBank/DDBJ whole genome shotgun (WGS) entry which is preliminary data.</text>
</comment>
<accession>A0A2C5XXG0</accession>
<evidence type="ECO:0000256" key="1">
    <source>
        <dbReference type="SAM" id="MobiDB-lite"/>
    </source>
</evidence>
<dbReference type="AlphaFoldDB" id="A0A2C5XXG0"/>
<dbReference type="EMBL" id="NJES01001744">
    <property type="protein sequence ID" value="PHH59790.1"/>
    <property type="molecule type" value="Genomic_DNA"/>
</dbReference>
<name>A0A2C5XXG0_9HYPO</name>
<gene>
    <name evidence="2" type="ORF">CDD80_1721</name>
</gene>
<protein>
    <submittedName>
        <fullName evidence="2">Uncharacterized protein</fullName>
    </submittedName>
</protein>
<feature type="region of interest" description="Disordered" evidence="1">
    <location>
        <begin position="41"/>
        <end position="84"/>
    </location>
</feature>
<evidence type="ECO:0000313" key="2">
    <source>
        <dbReference type="EMBL" id="PHH59790.1"/>
    </source>
</evidence>
<keyword evidence="3" id="KW-1185">Reference proteome</keyword>
<feature type="compositionally biased region" description="Basic and acidic residues" evidence="1">
    <location>
        <begin position="55"/>
        <end position="71"/>
    </location>
</feature>
<evidence type="ECO:0000313" key="3">
    <source>
        <dbReference type="Proteomes" id="UP000226431"/>
    </source>
</evidence>
<proteinExistence type="predicted"/>
<dbReference type="Proteomes" id="UP000226431">
    <property type="component" value="Unassembled WGS sequence"/>
</dbReference>